<dbReference type="PANTHER" id="PTHR23416">
    <property type="entry name" value="SIALIC ACID SYNTHASE-RELATED"/>
    <property type="match status" value="1"/>
</dbReference>
<evidence type="ECO:0000259" key="5">
    <source>
        <dbReference type="Pfam" id="PF12464"/>
    </source>
</evidence>
<dbReference type="OrthoDB" id="25818at2759"/>
<feature type="region of interest" description="Disordered" evidence="3">
    <location>
        <begin position="243"/>
        <end position="269"/>
    </location>
</feature>
<proteinExistence type="inferred from homology"/>
<feature type="domain" description="Maltose/galactoside acetyltransferase" evidence="5">
    <location>
        <begin position="340"/>
        <end position="399"/>
    </location>
</feature>
<organism evidence="6 7">
    <name type="scientific">Fusarium acutatum</name>
    <dbReference type="NCBI Taxonomy" id="78861"/>
    <lineage>
        <taxon>Eukaryota</taxon>
        <taxon>Fungi</taxon>
        <taxon>Dikarya</taxon>
        <taxon>Ascomycota</taxon>
        <taxon>Pezizomycotina</taxon>
        <taxon>Sordariomycetes</taxon>
        <taxon>Hypocreomycetidae</taxon>
        <taxon>Hypocreales</taxon>
        <taxon>Nectriaceae</taxon>
        <taxon>Fusarium</taxon>
        <taxon>Fusarium fujikuroi species complex</taxon>
    </lineage>
</organism>
<evidence type="ECO:0000313" key="6">
    <source>
        <dbReference type="EMBL" id="KAF4436806.1"/>
    </source>
</evidence>
<name>A0A8H4JRP6_9HYPO</name>
<gene>
    <name evidence="6" type="ORF">FACUT_6155</name>
</gene>
<protein>
    <recommendedName>
        <fullName evidence="5">Maltose/galactoside acetyltransferase domain-containing protein</fullName>
    </recommendedName>
</protein>
<dbReference type="Gene3D" id="2.160.10.10">
    <property type="entry name" value="Hexapeptide repeat proteins"/>
    <property type="match status" value="1"/>
</dbReference>
<comment type="similarity">
    <text evidence="1">Belongs to the transferase hexapeptide repeat family.</text>
</comment>
<dbReference type="InterPro" id="IPR004676">
    <property type="entry name" value="Cd-R_transporter"/>
</dbReference>
<keyword evidence="4" id="KW-0472">Membrane</keyword>
<dbReference type="CDD" id="cd03357">
    <property type="entry name" value="LbH_MAT_GAT"/>
    <property type="match status" value="1"/>
</dbReference>
<feature type="transmembrane region" description="Helical" evidence="4">
    <location>
        <begin position="136"/>
        <end position="157"/>
    </location>
</feature>
<keyword evidence="7" id="KW-1185">Reference proteome</keyword>
<dbReference type="EMBL" id="JAADJF010000139">
    <property type="protein sequence ID" value="KAF4436806.1"/>
    <property type="molecule type" value="Genomic_DNA"/>
</dbReference>
<keyword evidence="4" id="KW-1133">Transmembrane helix</keyword>
<evidence type="ECO:0000313" key="7">
    <source>
        <dbReference type="Proteomes" id="UP000536711"/>
    </source>
</evidence>
<dbReference type="Pfam" id="PF12464">
    <property type="entry name" value="Mac"/>
    <property type="match status" value="1"/>
</dbReference>
<feature type="transmembrane region" description="Helical" evidence="4">
    <location>
        <begin position="169"/>
        <end position="188"/>
    </location>
</feature>
<feature type="transmembrane region" description="Helical" evidence="4">
    <location>
        <begin position="203"/>
        <end position="222"/>
    </location>
</feature>
<dbReference type="InterPro" id="IPR024688">
    <property type="entry name" value="Mac_dom"/>
</dbReference>
<dbReference type="Pfam" id="PF14602">
    <property type="entry name" value="Hexapep_2"/>
    <property type="match status" value="1"/>
</dbReference>
<evidence type="ECO:0000256" key="4">
    <source>
        <dbReference type="SAM" id="Phobius"/>
    </source>
</evidence>
<feature type="transmembrane region" description="Helical" evidence="4">
    <location>
        <begin position="77"/>
        <end position="95"/>
    </location>
</feature>
<dbReference type="InterPro" id="IPR051159">
    <property type="entry name" value="Hexapeptide_acetyltransf"/>
</dbReference>
<dbReference type="Pfam" id="PF03596">
    <property type="entry name" value="Cad"/>
    <property type="match status" value="1"/>
</dbReference>
<dbReference type="AlphaFoldDB" id="A0A8H4JRP6"/>
<dbReference type="Proteomes" id="UP000536711">
    <property type="component" value="Unassembled WGS sequence"/>
</dbReference>
<accession>A0A8H4JRP6</accession>
<evidence type="ECO:0000256" key="3">
    <source>
        <dbReference type="SAM" id="MobiDB-lite"/>
    </source>
</evidence>
<dbReference type="PANTHER" id="PTHR23416:SF54">
    <property type="entry name" value="ACETYLTRANSFERASE, CYSE_LACA_LPXA_NODL FAMILY (AFU_ORTHOLOGUE AFUA_2G08430)-RELATED"/>
    <property type="match status" value="1"/>
</dbReference>
<dbReference type="InterPro" id="IPR011004">
    <property type="entry name" value="Trimer_LpxA-like_sf"/>
</dbReference>
<sequence>MGLDFGQAIGTACATFAITNVDDIFVLVAFFAEATTSRSLTPVKIAIGQYVGFTVIVAVSMIGYGASLLIPAEPIGFLGLLPILLGIWWILSYIFSKDENEEEALDQELTTADGFKAVFKVASITVMNGADNISTYIPLFAEAKAGELAIYIVVYYIMLGKYARRLVPFLYVGLGIFIIVNSECYPWAIEEIDDNIASHPGKIVMGVTTAGLLAICIGAMLWRKLSQRSEEVLVDGALSAVDGQRGSREGEQDVAQQVGEQPEVSRDAVSPFEEALCSDVIAQRRRGASSRHRIKAYLTRNTSEFRFLDTKMAASSKNQERIAELRQSEVPVPWCDEFEKMISGMNFNTGNSREMMEYKLATKKKLLFFNDESIPDGSTLASLKSRRMAVAKEMFGKLGQDVTIEPPFFLLWGCNTFIGNSVYMNREVSIHDNALVTIGDGVLIGPEVCICPGTHAADMQSRREAQGTSFALPIRIEADCWIGARATILPGVTIGRGATVAAGAVMIKDVDAETLVGGVPARFIRSLKSEAA</sequence>
<keyword evidence="4" id="KW-0812">Transmembrane</keyword>
<keyword evidence="2" id="KW-0808">Transferase</keyword>
<dbReference type="InterPro" id="IPR001451">
    <property type="entry name" value="Hexapep"/>
</dbReference>
<dbReference type="SUPFAM" id="SSF51161">
    <property type="entry name" value="Trimeric LpxA-like enzymes"/>
    <property type="match status" value="1"/>
</dbReference>
<comment type="caution">
    <text evidence="6">The sequence shown here is derived from an EMBL/GenBank/DDBJ whole genome shotgun (WGS) entry which is preliminary data.</text>
</comment>
<evidence type="ECO:0000256" key="2">
    <source>
        <dbReference type="ARBA" id="ARBA00022679"/>
    </source>
</evidence>
<feature type="transmembrane region" description="Helical" evidence="4">
    <location>
        <begin position="47"/>
        <end position="70"/>
    </location>
</feature>
<evidence type="ECO:0000256" key="1">
    <source>
        <dbReference type="ARBA" id="ARBA00007274"/>
    </source>
</evidence>
<reference evidence="6 7" key="1">
    <citation type="submission" date="2020-01" db="EMBL/GenBank/DDBJ databases">
        <title>Identification and distribution of gene clusters putatively required for synthesis of sphingolipid metabolism inhibitors in phylogenetically diverse species of the filamentous fungus Fusarium.</title>
        <authorList>
            <person name="Kim H.-S."/>
            <person name="Busman M."/>
            <person name="Brown D.W."/>
            <person name="Divon H."/>
            <person name="Uhlig S."/>
            <person name="Proctor R.H."/>
        </authorList>
    </citation>
    <scope>NUCLEOTIDE SEQUENCE [LARGE SCALE GENOMIC DNA]</scope>
    <source>
        <strain evidence="6 7">NRRL 13308</strain>
    </source>
</reference>
<dbReference type="GO" id="GO:0016407">
    <property type="term" value="F:acetyltransferase activity"/>
    <property type="evidence" value="ECO:0007669"/>
    <property type="project" value="InterPro"/>
</dbReference>
<dbReference type="GO" id="GO:0008374">
    <property type="term" value="F:O-acyltransferase activity"/>
    <property type="evidence" value="ECO:0007669"/>
    <property type="project" value="TreeGrafter"/>
</dbReference>